<evidence type="ECO:0000259" key="8">
    <source>
        <dbReference type="Pfam" id="PF04116"/>
    </source>
</evidence>
<dbReference type="InterPro" id="IPR006694">
    <property type="entry name" value="Fatty_acid_hydroxylase"/>
</dbReference>
<organism evidence="9 10">
    <name type="scientific">Arenibacter antarcticus</name>
    <dbReference type="NCBI Taxonomy" id="2040469"/>
    <lineage>
        <taxon>Bacteria</taxon>
        <taxon>Pseudomonadati</taxon>
        <taxon>Bacteroidota</taxon>
        <taxon>Flavobacteriia</taxon>
        <taxon>Flavobacteriales</taxon>
        <taxon>Flavobacteriaceae</taxon>
        <taxon>Arenibacter</taxon>
    </lineage>
</organism>
<dbReference type="EC" id="1.-.-.-" evidence="9"/>
<keyword evidence="6 7" id="KW-0472">Membrane</keyword>
<dbReference type="Pfam" id="PF04116">
    <property type="entry name" value="FA_hydroxylase"/>
    <property type="match status" value="1"/>
</dbReference>
<keyword evidence="2 7" id="KW-0812">Transmembrane</keyword>
<evidence type="ECO:0000256" key="2">
    <source>
        <dbReference type="ARBA" id="ARBA00022692"/>
    </source>
</evidence>
<name>A0ABW5VCP2_9FLAO</name>
<keyword evidence="4 9" id="KW-0560">Oxidoreductase</keyword>
<keyword evidence="5" id="KW-0443">Lipid metabolism</keyword>
<dbReference type="EMBL" id="JBHUOK010000021">
    <property type="protein sequence ID" value="MFD2789463.1"/>
    <property type="molecule type" value="Genomic_DNA"/>
</dbReference>
<feature type="transmembrane region" description="Helical" evidence="7">
    <location>
        <begin position="17"/>
        <end position="37"/>
    </location>
</feature>
<keyword evidence="3 7" id="KW-1133">Transmembrane helix</keyword>
<protein>
    <submittedName>
        <fullName evidence="9">Sterol desaturase family protein</fullName>
        <ecNumber evidence="9">1.-.-.-</ecNumber>
    </submittedName>
</protein>
<dbReference type="PANTHER" id="PTHR21624:SF1">
    <property type="entry name" value="ALKYLGLYCEROL MONOOXYGENASE"/>
    <property type="match status" value="1"/>
</dbReference>
<evidence type="ECO:0000256" key="4">
    <source>
        <dbReference type="ARBA" id="ARBA00023002"/>
    </source>
</evidence>
<accession>A0ABW5VCP2</accession>
<dbReference type="PANTHER" id="PTHR21624">
    <property type="entry name" value="STEROL DESATURASE-RELATED PROTEIN"/>
    <property type="match status" value="1"/>
</dbReference>
<comment type="subcellular location">
    <subcellularLocation>
        <location evidence="1">Endomembrane system</location>
        <topology evidence="1">Multi-pass membrane protein</topology>
    </subcellularLocation>
</comment>
<evidence type="ECO:0000256" key="6">
    <source>
        <dbReference type="ARBA" id="ARBA00023136"/>
    </source>
</evidence>
<feature type="transmembrane region" description="Helical" evidence="7">
    <location>
        <begin position="49"/>
        <end position="69"/>
    </location>
</feature>
<gene>
    <name evidence="9" type="ORF">ACFS1K_06815</name>
</gene>
<feature type="domain" description="Fatty acid hydroxylase" evidence="8">
    <location>
        <begin position="97"/>
        <end position="233"/>
    </location>
</feature>
<evidence type="ECO:0000256" key="7">
    <source>
        <dbReference type="SAM" id="Phobius"/>
    </source>
</evidence>
<evidence type="ECO:0000256" key="3">
    <source>
        <dbReference type="ARBA" id="ARBA00022989"/>
    </source>
</evidence>
<proteinExistence type="predicted"/>
<comment type="caution">
    <text evidence="9">The sequence shown here is derived from an EMBL/GenBank/DDBJ whole genome shotgun (WGS) entry which is preliminary data.</text>
</comment>
<reference evidence="10" key="1">
    <citation type="journal article" date="2019" name="Int. J. Syst. Evol. Microbiol.">
        <title>The Global Catalogue of Microorganisms (GCM) 10K type strain sequencing project: providing services to taxonomists for standard genome sequencing and annotation.</title>
        <authorList>
            <consortium name="The Broad Institute Genomics Platform"/>
            <consortium name="The Broad Institute Genome Sequencing Center for Infectious Disease"/>
            <person name="Wu L."/>
            <person name="Ma J."/>
        </authorList>
    </citation>
    <scope>NUCLEOTIDE SEQUENCE [LARGE SCALE GENOMIC DNA]</scope>
    <source>
        <strain evidence="10">KCTC 52924</strain>
    </source>
</reference>
<sequence>METIYNYFESIPPAHRSLILVLGIAFFWILESIVPLFQLKYKKFKHAGINIFFTLTTVLVNFPLAFLLLKTSDWTIANNFGVLQWLPAMPLWIKILLGVMLLDLLSAWLAHWVEHKVKLLWGFHLIHHTDHQVDTTTANRHHPGESMVRFIFTCFGTLIVGAPVAIIMIYQALSVVFSQFNHANISLPKKLDNVLSWIIVSPDMHKVHHHYKLPYTDSNYGNIFSLWDRLFGTFLKLPNQDIVYGVDTYFNERENSDIGLLLKIPFKTYKSPEKVDMKSTSQS</sequence>
<keyword evidence="10" id="KW-1185">Reference proteome</keyword>
<feature type="transmembrane region" description="Helical" evidence="7">
    <location>
        <begin position="89"/>
        <end position="110"/>
    </location>
</feature>
<dbReference type="Proteomes" id="UP001597532">
    <property type="component" value="Unassembled WGS sequence"/>
</dbReference>
<dbReference type="InterPro" id="IPR051689">
    <property type="entry name" value="Sterol_desaturase/TMEM195"/>
</dbReference>
<evidence type="ECO:0000313" key="10">
    <source>
        <dbReference type="Proteomes" id="UP001597532"/>
    </source>
</evidence>
<dbReference type="RefSeq" id="WP_251808170.1">
    <property type="nucleotide sequence ID" value="NZ_CP166679.1"/>
</dbReference>
<evidence type="ECO:0000256" key="1">
    <source>
        <dbReference type="ARBA" id="ARBA00004127"/>
    </source>
</evidence>
<feature type="transmembrane region" description="Helical" evidence="7">
    <location>
        <begin position="150"/>
        <end position="173"/>
    </location>
</feature>
<evidence type="ECO:0000313" key="9">
    <source>
        <dbReference type="EMBL" id="MFD2789463.1"/>
    </source>
</evidence>
<dbReference type="GO" id="GO:0016491">
    <property type="term" value="F:oxidoreductase activity"/>
    <property type="evidence" value="ECO:0007669"/>
    <property type="project" value="UniProtKB-KW"/>
</dbReference>
<evidence type="ECO:0000256" key="5">
    <source>
        <dbReference type="ARBA" id="ARBA00023098"/>
    </source>
</evidence>